<sequence length="114" mass="12823">MNILFVCARNRLRSTTAERVFADRPGVETDSAGLAPDADVRLSGDQLQWADLVVVMEKAQLSKLRRGYPKALGGTRIVSLDIPDRYDYMQPELIDLLEKRMRPHLPRGGTQGTR</sequence>
<evidence type="ECO:0000313" key="3">
    <source>
        <dbReference type="Proteomes" id="UP000617531"/>
    </source>
</evidence>
<dbReference type="InterPro" id="IPR016919">
    <property type="entry name" value="UCP029416_PTP"/>
</dbReference>
<gene>
    <name evidence="2" type="ORF">GCM10011600_03400</name>
</gene>
<organism evidence="2 3">
    <name type="scientific">Pseudolysinimonas yzui</name>
    <dbReference type="NCBI Taxonomy" id="2708254"/>
    <lineage>
        <taxon>Bacteria</taxon>
        <taxon>Bacillati</taxon>
        <taxon>Actinomycetota</taxon>
        <taxon>Actinomycetes</taxon>
        <taxon>Micrococcales</taxon>
        <taxon>Microbacteriaceae</taxon>
        <taxon>Pseudolysinimonas</taxon>
    </lineage>
</organism>
<evidence type="ECO:0000259" key="1">
    <source>
        <dbReference type="SMART" id="SM00226"/>
    </source>
</evidence>
<proteinExistence type="predicted"/>
<protein>
    <recommendedName>
        <fullName evidence="1">Phosphotyrosine protein phosphatase I domain-containing protein</fullName>
    </recommendedName>
</protein>
<dbReference type="PIRSF" id="PIRSF029416">
    <property type="entry name" value="UCP029416_PTP"/>
    <property type="match status" value="1"/>
</dbReference>
<comment type="caution">
    <text evidence="2">The sequence shown here is derived from an EMBL/GenBank/DDBJ whole genome shotgun (WGS) entry which is preliminary data.</text>
</comment>
<dbReference type="InterPro" id="IPR023485">
    <property type="entry name" value="Ptyr_pPase"/>
</dbReference>
<feature type="domain" description="Phosphotyrosine protein phosphatase I" evidence="1">
    <location>
        <begin position="1"/>
        <end position="107"/>
    </location>
</feature>
<evidence type="ECO:0000313" key="2">
    <source>
        <dbReference type="EMBL" id="GHF06131.1"/>
    </source>
</evidence>
<keyword evidence="3" id="KW-1185">Reference proteome</keyword>
<reference evidence="2" key="1">
    <citation type="journal article" date="2014" name="Int. J. Syst. Evol. Microbiol.">
        <title>Complete genome sequence of Corynebacterium casei LMG S-19264T (=DSM 44701T), isolated from a smear-ripened cheese.</title>
        <authorList>
            <consortium name="US DOE Joint Genome Institute (JGI-PGF)"/>
            <person name="Walter F."/>
            <person name="Albersmeier A."/>
            <person name="Kalinowski J."/>
            <person name="Ruckert C."/>
        </authorList>
    </citation>
    <scope>NUCLEOTIDE SEQUENCE</scope>
    <source>
        <strain evidence="2">CGMCC 1.16548</strain>
    </source>
</reference>
<accession>A0A8J3GN59</accession>
<dbReference type="RefSeq" id="WP_191281647.1">
    <property type="nucleotide sequence ID" value="NZ_BNAI01000001.1"/>
</dbReference>
<dbReference type="Proteomes" id="UP000617531">
    <property type="component" value="Unassembled WGS sequence"/>
</dbReference>
<dbReference type="AlphaFoldDB" id="A0A8J3GN59"/>
<dbReference type="InterPro" id="IPR036196">
    <property type="entry name" value="Ptyr_pPase_sf"/>
</dbReference>
<dbReference type="SMART" id="SM00226">
    <property type="entry name" value="LMWPc"/>
    <property type="match status" value="1"/>
</dbReference>
<dbReference type="SUPFAM" id="SSF52788">
    <property type="entry name" value="Phosphotyrosine protein phosphatases I"/>
    <property type="match status" value="1"/>
</dbReference>
<name>A0A8J3GN59_9MICO</name>
<dbReference type="EMBL" id="BNAI01000001">
    <property type="protein sequence ID" value="GHF06131.1"/>
    <property type="molecule type" value="Genomic_DNA"/>
</dbReference>
<reference evidence="2" key="2">
    <citation type="submission" date="2020-09" db="EMBL/GenBank/DDBJ databases">
        <authorList>
            <person name="Sun Q."/>
            <person name="Zhou Y."/>
        </authorList>
    </citation>
    <scope>NUCLEOTIDE SEQUENCE</scope>
    <source>
        <strain evidence="2">CGMCC 1.16548</strain>
    </source>
</reference>
<dbReference type="Gene3D" id="3.40.50.2300">
    <property type="match status" value="1"/>
</dbReference>